<dbReference type="EMBL" id="RBWS01000008">
    <property type="protein sequence ID" value="RKO71303.1"/>
    <property type="molecule type" value="Genomic_DNA"/>
</dbReference>
<accession>A0A420VY21</accession>
<keyword evidence="1" id="KW-0449">Lipoprotein</keyword>
<keyword evidence="2" id="KW-1185">Reference proteome</keyword>
<dbReference type="InterPro" id="IPR041662">
    <property type="entry name" value="SusD-like_2"/>
</dbReference>
<dbReference type="InterPro" id="IPR011990">
    <property type="entry name" value="TPR-like_helical_dom_sf"/>
</dbReference>
<reference evidence="1 2" key="1">
    <citation type="submission" date="2018-10" db="EMBL/GenBank/DDBJ databases">
        <title>Sphingobacterium sp. M05W1-28.</title>
        <authorList>
            <person name="Cai H."/>
        </authorList>
    </citation>
    <scope>NUCLEOTIDE SEQUENCE [LARGE SCALE GENOMIC DNA]</scope>
    <source>
        <strain evidence="1 2">M05W1-28</strain>
    </source>
</reference>
<evidence type="ECO:0000313" key="2">
    <source>
        <dbReference type="Proteomes" id="UP000282423"/>
    </source>
</evidence>
<dbReference type="AlphaFoldDB" id="A0A420VY21"/>
<protein>
    <submittedName>
        <fullName evidence="1">SusD/RagB family nutrient-binding outer membrane lipoprotein</fullName>
    </submittedName>
</protein>
<dbReference type="PROSITE" id="PS51257">
    <property type="entry name" value="PROKAR_LIPOPROTEIN"/>
    <property type="match status" value="1"/>
</dbReference>
<dbReference type="OrthoDB" id="9766256at2"/>
<dbReference type="RefSeq" id="WP_121124193.1">
    <property type="nucleotide sequence ID" value="NZ_RBWS01000008.1"/>
</dbReference>
<comment type="caution">
    <text evidence="1">The sequence shown here is derived from an EMBL/GenBank/DDBJ whole genome shotgun (WGS) entry which is preliminary data.</text>
</comment>
<dbReference type="Proteomes" id="UP000282423">
    <property type="component" value="Unassembled WGS sequence"/>
</dbReference>
<organism evidence="1 2">
    <name type="scientific">Sphingobacterium puteale</name>
    <dbReference type="NCBI Taxonomy" id="2420510"/>
    <lineage>
        <taxon>Bacteria</taxon>
        <taxon>Pseudomonadati</taxon>
        <taxon>Bacteroidota</taxon>
        <taxon>Sphingobacteriia</taxon>
        <taxon>Sphingobacteriales</taxon>
        <taxon>Sphingobacteriaceae</taxon>
        <taxon>Sphingobacterium</taxon>
    </lineage>
</organism>
<proteinExistence type="predicted"/>
<evidence type="ECO:0000313" key="1">
    <source>
        <dbReference type="EMBL" id="RKO71303.1"/>
    </source>
</evidence>
<dbReference type="Gene3D" id="1.25.40.390">
    <property type="match status" value="1"/>
</dbReference>
<dbReference type="Pfam" id="PF12771">
    <property type="entry name" value="SusD-like_2"/>
    <property type="match status" value="1"/>
</dbReference>
<name>A0A420VY21_9SPHI</name>
<sequence length="507" mass="57911">MKKIWTYLALGGVLLTTGCSKFDEINTNPETPSTVRPSMLATRIVLNLARQSNTKGFMQPYMLTKEIAWTELTESYQYNSLGERDISMMAINDAHFMAKFATSDALANSYNGLMYFARAMKFYDATMSVGDIPYKDALKGETEKIYFPKYDTQKEVFLGILNELELADKLFAEGVKFDGDPIFSGDIIKWRKLVNSFALNVLIQLSKKNADGELNVKERFKSIFINKPIFEGNADNFQVTHEDKADQTYPFYKVSNSFVIYPIVSTEIIDRLKQYQDRRLFYYANPSALQIANGKQSNDFNAYVGTDPSLSFSEIAELKKKNDYSKLNDRYTELVSGEPTQQYSYAHLCFVVAEAAARGWVAESPVNWYKKGIAASMKFISDNTPNTAQFTHNMPLDEGYINLAVTTYGNQFPVSPEGQLEAIITQKYLASYLQGVMTPYYDYRRTGYPKWKINPASSLNSVAPQKIPVRWRYPALEYNYNASNLDEAMKRQYDGNDEINQLMWILK</sequence>
<gene>
    <name evidence="1" type="ORF">D7322_11075</name>
</gene>
<dbReference type="SUPFAM" id="SSF48452">
    <property type="entry name" value="TPR-like"/>
    <property type="match status" value="1"/>
</dbReference>